<protein>
    <recommendedName>
        <fullName evidence="2">Solute-binding protein family 5 domain-containing protein</fullName>
    </recommendedName>
</protein>
<keyword evidence="4" id="KW-1185">Reference proteome</keyword>
<dbReference type="EMBL" id="VJXR01000017">
    <property type="protein sequence ID" value="TRW45829.1"/>
    <property type="molecule type" value="Genomic_DNA"/>
</dbReference>
<name>A0A552WTC1_9MICO</name>
<dbReference type="GO" id="GO:0042597">
    <property type="term" value="C:periplasmic space"/>
    <property type="evidence" value="ECO:0007669"/>
    <property type="project" value="UniProtKB-ARBA"/>
</dbReference>
<dbReference type="PANTHER" id="PTHR30290:SF38">
    <property type="entry name" value="D,D-DIPEPTIDE-BINDING PERIPLASMIC PROTEIN DDPA-RELATED"/>
    <property type="match status" value="1"/>
</dbReference>
<dbReference type="PIRSF" id="PIRSF002741">
    <property type="entry name" value="MppA"/>
    <property type="match status" value="1"/>
</dbReference>
<proteinExistence type="predicted"/>
<dbReference type="PANTHER" id="PTHR30290">
    <property type="entry name" value="PERIPLASMIC BINDING COMPONENT OF ABC TRANSPORTER"/>
    <property type="match status" value="1"/>
</dbReference>
<dbReference type="GO" id="GO:0015833">
    <property type="term" value="P:peptide transport"/>
    <property type="evidence" value="ECO:0007669"/>
    <property type="project" value="TreeGrafter"/>
</dbReference>
<dbReference type="AlphaFoldDB" id="A0A552WTC1"/>
<dbReference type="InterPro" id="IPR039424">
    <property type="entry name" value="SBP_5"/>
</dbReference>
<dbReference type="Pfam" id="PF00496">
    <property type="entry name" value="SBP_bac_5"/>
    <property type="match status" value="1"/>
</dbReference>
<dbReference type="GO" id="GO:1904680">
    <property type="term" value="F:peptide transmembrane transporter activity"/>
    <property type="evidence" value="ECO:0007669"/>
    <property type="project" value="TreeGrafter"/>
</dbReference>
<dbReference type="Gene3D" id="3.40.190.10">
    <property type="entry name" value="Periplasmic binding protein-like II"/>
    <property type="match status" value="1"/>
</dbReference>
<evidence type="ECO:0000313" key="3">
    <source>
        <dbReference type="EMBL" id="TRW45829.1"/>
    </source>
</evidence>
<dbReference type="SUPFAM" id="SSF53850">
    <property type="entry name" value="Periplasmic binding protein-like II"/>
    <property type="match status" value="1"/>
</dbReference>
<dbReference type="Proteomes" id="UP000318693">
    <property type="component" value="Unassembled WGS sequence"/>
</dbReference>
<evidence type="ECO:0000256" key="1">
    <source>
        <dbReference type="ARBA" id="ARBA00022729"/>
    </source>
</evidence>
<evidence type="ECO:0000259" key="2">
    <source>
        <dbReference type="Pfam" id="PF00496"/>
    </source>
</evidence>
<dbReference type="InterPro" id="IPR000914">
    <property type="entry name" value="SBP_5_dom"/>
</dbReference>
<evidence type="ECO:0000313" key="4">
    <source>
        <dbReference type="Proteomes" id="UP000318693"/>
    </source>
</evidence>
<keyword evidence="1" id="KW-0732">Signal</keyword>
<organism evidence="3 4">
    <name type="scientific">Georgenia yuyongxinii</name>
    <dbReference type="NCBI Taxonomy" id="2589797"/>
    <lineage>
        <taxon>Bacteria</taxon>
        <taxon>Bacillati</taxon>
        <taxon>Actinomycetota</taxon>
        <taxon>Actinomycetes</taxon>
        <taxon>Micrococcales</taxon>
        <taxon>Bogoriellaceae</taxon>
        <taxon>Georgenia</taxon>
    </lineage>
</organism>
<gene>
    <name evidence="3" type="ORF">FJ693_08020</name>
</gene>
<dbReference type="Gene3D" id="3.10.105.10">
    <property type="entry name" value="Dipeptide-binding Protein, Domain 3"/>
    <property type="match status" value="1"/>
</dbReference>
<dbReference type="GO" id="GO:0043190">
    <property type="term" value="C:ATP-binding cassette (ABC) transporter complex"/>
    <property type="evidence" value="ECO:0007669"/>
    <property type="project" value="InterPro"/>
</dbReference>
<comment type="caution">
    <text evidence="3">The sequence shown here is derived from an EMBL/GenBank/DDBJ whole genome shotgun (WGS) entry which is preliminary data.</text>
</comment>
<accession>A0A552WTC1</accession>
<reference evidence="3 4" key="1">
    <citation type="submission" date="2019-07" db="EMBL/GenBank/DDBJ databases">
        <title>Georgenia wutianyii sp. nov. and Georgenia *** sp. nov. isolated from plateau pika (Ochotona curzoniae) in the Qinghai-Tibet plateau of China.</title>
        <authorList>
            <person name="Tian Z."/>
        </authorList>
    </citation>
    <scope>NUCLEOTIDE SEQUENCE [LARGE SCALE GENOMIC DNA]</scope>
    <source>
        <strain evidence="3 4">Z446</strain>
    </source>
</reference>
<sequence>MIVRPKSAGLRAHRRVAVSAAAFAILLAGCSAGSSSESTESGTSSGQTGSDAQDAGVLKVALGRELPILDPYLSVANKDLEFYFAFYDRLIHVSPDYDLVPGLAESWEFAEDMSYLELKLREGVTFHDGVPFNAEAVKKNYERAVSEGTGSIVTDLADVTGVEVVDEHTVRFVTAVPVSNLPAILSDRAGIQPSPEMSKGSDLVAGSGMYEIDRYEPGVGLYLKPYAGYWDKEAQGLAGLEFSFLTDSSAIFSALQSGQLNAAPIDIPQAEQARSVGLQIDDRPTVGVTIISLNSDREGLADPRLRRAINIGIDRQALVDKLALGAGEPTCQWFPEGMAEHDPDMGLAPCDYDPEEARRLVEEAAPDGWTLTLSHMSDDFANTQFAQAVVEMWKEVGIDAQLNPVESSVAIGLLNDTKEITALGAPFAGRPSALQTIAHFTIDGGFGVLGGAHLSEEREELYAKARAAADPAEQADYVQQISHEMIENAAVPIPVYFERAPLAFTEKVHGLEKYVSNKQEFRGVTVDAGN</sequence>
<dbReference type="InterPro" id="IPR030678">
    <property type="entry name" value="Peptide/Ni-bd"/>
</dbReference>
<feature type="domain" description="Solute-binding protein family 5" evidence="2">
    <location>
        <begin position="99"/>
        <end position="408"/>
    </location>
</feature>
<dbReference type="PROSITE" id="PS51257">
    <property type="entry name" value="PROKAR_LIPOPROTEIN"/>
    <property type="match status" value="1"/>
</dbReference>